<sequence>MPTRDDHGPVPKQEVVPVHQSDIQPGRLAVLSDPECWDLLRTRPVGRIAWSGLQGVSIIPVNYAVSDDSIVLRTTPYSLLARDSADREVAFEVDDFDVDTHEGWSVLVRGRCRRVHRATERPEPWVTGARVLDLQVEVSSLSGRRILPAAGHPLQSEDEFFTA</sequence>
<proteinExistence type="predicted"/>
<dbReference type="InterPro" id="IPR012349">
    <property type="entry name" value="Split_barrel_FMN-bd"/>
</dbReference>
<evidence type="ECO:0000313" key="1">
    <source>
        <dbReference type="EMBL" id="QSR26983.1"/>
    </source>
</evidence>
<name>A0ABX7PME1_9ACTN</name>
<protein>
    <recommendedName>
        <fullName evidence="3">Pyridoxamine 5'-phosphate oxidase family protein</fullName>
    </recommendedName>
</protein>
<keyword evidence="2" id="KW-1185">Reference proteome</keyword>
<dbReference type="Gene3D" id="2.30.110.10">
    <property type="entry name" value="Electron Transport, Fmn-binding Protein, Chain A"/>
    <property type="match status" value="1"/>
</dbReference>
<reference evidence="1 2" key="1">
    <citation type="submission" date="2017-06" db="EMBL/GenBank/DDBJ databases">
        <title>Complete Genome Sequence of the Soil Carbazole-Degrading Bacterium Nocardioides aromaticivorans IC177.</title>
        <authorList>
            <person name="Vejarano F."/>
            <person name="Suzuki-Minakuchi C."/>
            <person name="Ohtsubo Y."/>
            <person name="Tsuda M."/>
            <person name="Okada K."/>
            <person name="Nojiri H."/>
        </authorList>
    </citation>
    <scope>NUCLEOTIDE SEQUENCE [LARGE SCALE GENOMIC DNA]</scope>
    <source>
        <strain evidence="1 2">IC177</strain>
    </source>
</reference>
<evidence type="ECO:0008006" key="3">
    <source>
        <dbReference type="Google" id="ProtNLM"/>
    </source>
</evidence>
<gene>
    <name evidence="1" type="ORF">CFH99_15235</name>
</gene>
<organism evidence="1 2">
    <name type="scientific">Nocardioides aromaticivorans</name>
    <dbReference type="NCBI Taxonomy" id="200618"/>
    <lineage>
        <taxon>Bacteria</taxon>
        <taxon>Bacillati</taxon>
        <taxon>Actinomycetota</taxon>
        <taxon>Actinomycetes</taxon>
        <taxon>Propionibacteriales</taxon>
        <taxon>Nocardioidaceae</taxon>
        <taxon>Nocardioides</taxon>
    </lineage>
</organism>
<dbReference type="SUPFAM" id="SSF50475">
    <property type="entry name" value="FMN-binding split barrel"/>
    <property type="match status" value="1"/>
</dbReference>
<dbReference type="EMBL" id="CP022295">
    <property type="protein sequence ID" value="QSR26983.1"/>
    <property type="molecule type" value="Genomic_DNA"/>
</dbReference>
<dbReference type="InterPro" id="IPR024747">
    <property type="entry name" value="Pyridox_Oxase-rel"/>
</dbReference>
<dbReference type="Pfam" id="PF12900">
    <property type="entry name" value="Pyridox_ox_2"/>
    <property type="match status" value="1"/>
</dbReference>
<evidence type="ECO:0000313" key="2">
    <source>
        <dbReference type="Proteomes" id="UP000662818"/>
    </source>
</evidence>
<accession>A0ABX7PME1</accession>
<dbReference type="Proteomes" id="UP000662818">
    <property type="component" value="Chromosome"/>
</dbReference>